<evidence type="ECO:0000256" key="4">
    <source>
        <dbReference type="ARBA" id="ARBA00022801"/>
    </source>
</evidence>
<dbReference type="EMBL" id="FWYF01000002">
    <property type="protein sequence ID" value="SMD34294.1"/>
    <property type="molecule type" value="Genomic_DNA"/>
</dbReference>
<dbReference type="InterPro" id="IPR001764">
    <property type="entry name" value="Glyco_hydro_3_N"/>
</dbReference>
<dbReference type="InterPro" id="IPR050226">
    <property type="entry name" value="NagZ_Beta-hexosaminidase"/>
</dbReference>
<reference evidence="8 9" key="1">
    <citation type="submission" date="2017-04" db="EMBL/GenBank/DDBJ databases">
        <authorList>
            <person name="Afonso C.L."/>
            <person name="Miller P.J."/>
            <person name="Scott M.A."/>
            <person name="Spackman E."/>
            <person name="Goraichik I."/>
            <person name="Dimitrov K.M."/>
            <person name="Suarez D.L."/>
            <person name="Swayne D.E."/>
        </authorList>
    </citation>
    <scope>NUCLEOTIDE SEQUENCE [LARGE SCALE GENOMIC DNA]</scope>
    <source>
        <strain evidence="8 9">DSM 26133</strain>
    </source>
</reference>
<dbReference type="RefSeq" id="WP_084372621.1">
    <property type="nucleotide sequence ID" value="NZ_FWYF01000002.1"/>
</dbReference>
<keyword evidence="4" id="KW-0378">Hydrolase</keyword>
<comment type="similarity">
    <text evidence="2">Belongs to the glycosyl hydrolase 3 family.</text>
</comment>
<keyword evidence="6" id="KW-0732">Signal</keyword>
<evidence type="ECO:0000256" key="1">
    <source>
        <dbReference type="ARBA" id="ARBA00001231"/>
    </source>
</evidence>
<keyword evidence="5" id="KW-0326">Glycosidase</keyword>
<feature type="chain" id="PRO_5013366153" description="beta-N-acetylhexosaminidase" evidence="6">
    <location>
        <begin position="20"/>
        <end position="368"/>
    </location>
</feature>
<evidence type="ECO:0000256" key="5">
    <source>
        <dbReference type="ARBA" id="ARBA00023295"/>
    </source>
</evidence>
<dbReference type="EC" id="3.2.1.52" evidence="3"/>
<sequence length="368" mass="40713">MNKVFALLILFLSDTLAFAQVEADSQDTVSLDIMIGQMILTGIGDFSYMPKDAEILDEIKTGKVGGVILFEKNINAEHPKKQLKRTIEMLKAVANIPLFISIDEEGGRVNRLKTKYGFPATKQAGDLGKLNNLDTTGFYANNTASTLNEYGFNVNYAPDVDVAINPANPVIAQLGRSYSSDPKLVASHAQKVIDIHRDHNVLTVIKHFPGHGSSQNDSHLGVADVSNTWQFSELMPYKWLLDSGRVDGIMTAHIVNEHLDPSKLPATLSPYIISNILRDILGYQGVVFTDDMQMHAISKNYGFEESIKMAINAGVDVMLFCNNVPGNERRTPSQIHAIISKFVADGDISESRIKESYNRIMQLKSKLQ</sequence>
<feature type="domain" description="Glycoside hydrolase family 3 N-terminal" evidence="7">
    <location>
        <begin position="32"/>
        <end position="363"/>
    </location>
</feature>
<dbReference type="GO" id="GO:0009254">
    <property type="term" value="P:peptidoglycan turnover"/>
    <property type="evidence" value="ECO:0007669"/>
    <property type="project" value="TreeGrafter"/>
</dbReference>
<evidence type="ECO:0000256" key="2">
    <source>
        <dbReference type="ARBA" id="ARBA00005336"/>
    </source>
</evidence>
<evidence type="ECO:0000313" key="8">
    <source>
        <dbReference type="EMBL" id="SMD34294.1"/>
    </source>
</evidence>
<dbReference type="InterPro" id="IPR036962">
    <property type="entry name" value="Glyco_hydro_3_N_sf"/>
</dbReference>
<dbReference type="STRING" id="692418.SAMN04488029_1935"/>
<dbReference type="SUPFAM" id="SSF51445">
    <property type="entry name" value="(Trans)glycosidases"/>
    <property type="match status" value="1"/>
</dbReference>
<dbReference type="InterPro" id="IPR017853">
    <property type="entry name" value="GH"/>
</dbReference>
<comment type="catalytic activity">
    <reaction evidence="1">
        <text>Hydrolysis of terminal non-reducing N-acetyl-D-hexosamine residues in N-acetyl-beta-D-hexosaminides.</text>
        <dbReference type="EC" id="3.2.1.52"/>
    </reaction>
</comment>
<gene>
    <name evidence="8" type="ORF">SAMN04488029_1935</name>
</gene>
<dbReference type="Gene3D" id="3.20.20.300">
    <property type="entry name" value="Glycoside hydrolase, family 3, N-terminal domain"/>
    <property type="match status" value="1"/>
</dbReference>
<accession>A0A1W2GCP1</accession>
<protein>
    <recommendedName>
        <fullName evidence="3">beta-N-acetylhexosaminidase</fullName>
        <ecNumber evidence="3">3.2.1.52</ecNumber>
    </recommendedName>
</protein>
<dbReference type="PANTHER" id="PTHR30480:SF13">
    <property type="entry name" value="BETA-HEXOSAMINIDASE"/>
    <property type="match status" value="1"/>
</dbReference>
<dbReference type="Proteomes" id="UP000192472">
    <property type="component" value="Unassembled WGS sequence"/>
</dbReference>
<evidence type="ECO:0000256" key="3">
    <source>
        <dbReference type="ARBA" id="ARBA00012663"/>
    </source>
</evidence>
<dbReference type="OrthoDB" id="9805821at2"/>
<proteinExistence type="inferred from homology"/>
<dbReference type="AlphaFoldDB" id="A0A1W2GCP1"/>
<evidence type="ECO:0000256" key="6">
    <source>
        <dbReference type="SAM" id="SignalP"/>
    </source>
</evidence>
<dbReference type="GO" id="GO:0005975">
    <property type="term" value="P:carbohydrate metabolic process"/>
    <property type="evidence" value="ECO:0007669"/>
    <property type="project" value="InterPro"/>
</dbReference>
<dbReference type="GO" id="GO:0004563">
    <property type="term" value="F:beta-N-acetylhexosaminidase activity"/>
    <property type="evidence" value="ECO:0007669"/>
    <property type="project" value="UniProtKB-EC"/>
</dbReference>
<name>A0A1W2GCP1_REIFA</name>
<feature type="signal peptide" evidence="6">
    <location>
        <begin position="1"/>
        <end position="19"/>
    </location>
</feature>
<organism evidence="8 9">
    <name type="scientific">Reichenbachiella faecimaris</name>
    <dbReference type="NCBI Taxonomy" id="692418"/>
    <lineage>
        <taxon>Bacteria</taxon>
        <taxon>Pseudomonadati</taxon>
        <taxon>Bacteroidota</taxon>
        <taxon>Cytophagia</taxon>
        <taxon>Cytophagales</taxon>
        <taxon>Reichenbachiellaceae</taxon>
        <taxon>Reichenbachiella</taxon>
    </lineage>
</organism>
<evidence type="ECO:0000259" key="7">
    <source>
        <dbReference type="Pfam" id="PF00933"/>
    </source>
</evidence>
<dbReference type="Pfam" id="PF00933">
    <property type="entry name" value="Glyco_hydro_3"/>
    <property type="match status" value="1"/>
</dbReference>
<dbReference type="PANTHER" id="PTHR30480">
    <property type="entry name" value="BETA-HEXOSAMINIDASE-RELATED"/>
    <property type="match status" value="1"/>
</dbReference>
<evidence type="ECO:0000313" key="9">
    <source>
        <dbReference type="Proteomes" id="UP000192472"/>
    </source>
</evidence>
<keyword evidence="9" id="KW-1185">Reference proteome</keyword>